<keyword evidence="7" id="KW-0479">Metal-binding</keyword>
<dbReference type="CDD" id="cd09603">
    <property type="entry name" value="M1_APN_like"/>
    <property type="match status" value="1"/>
</dbReference>
<evidence type="ECO:0000313" key="16">
    <source>
        <dbReference type="Proteomes" id="UP001373496"/>
    </source>
</evidence>
<feature type="domain" description="Peptidase M1 membrane alanine aminopeptidase" evidence="13">
    <location>
        <begin position="261"/>
        <end position="461"/>
    </location>
</feature>
<comment type="catalytic activity">
    <reaction evidence="1">
        <text>Release of an N-terminal amino acid, Xaa-|-Yaa- from a peptide, amide or arylamide. Xaa is preferably Ala, but may be most amino acids including Pro (slow action). When a terminal hydrophobic residue is followed by a prolyl residue, the two may be released as an intact Xaa-Pro dipeptide.</text>
        <dbReference type="EC" id="3.4.11.2"/>
    </reaction>
</comment>
<dbReference type="InterPro" id="IPR027268">
    <property type="entry name" value="Peptidase_M4/M1_CTD_sf"/>
</dbReference>
<dbReference type="InterPro" id="IPR001930">
    <property type="entry name" value="Peptidase_M1"/>
</dbReference>
<name>A0ABU8E156_9ACTN</name>
<evidence type="ECO:0000256" key="9">
    <source>
        <dbReference type="ARBA" id="ARBA00022833"/>
    </source>
</evidence>
<keyword evidence="6" id="KW-0645">Protease</keyword>
<comment type="caution">
    <text evidence="15">The sequence shown here is derived from an EMBL/GenBank/DDBJ whole genome shotgun (WGS) entry which is preliminary data.</text>
</comment>
<dbReference type="SUPFAM" id="SSF55486">
    <property type="entry name" value="Metalloproteases ('zincins'), catalytic domain"/>
    <property type="match status" value="1"/>
</dbReference>
<evidence type="ECO:0000256" key="7">
    <source>
        <dbReference type="ARBA" id="ARBA00022723"/>
    </source>
</evidence>
<organism evidence="15 16">
    <name type="scientific">Klenkia terrae</name>
    <dbReference type="NCBI Taxonomy" id="1052259"/>
    <lineage>
        <taxon>Bacteria</taxon>
        <taxon>Bacillati</taxon>
        <taxon>Actinomycetota</taxon>
        <taxon>Actinomycetes</taxon>
        <taxon>Geodermatophilales</taxon>
        <taxon>Geodermatophilaceae</taxon>
        <taxon>Klenkia</taxon>
    </lineage>
</organism>
<keyword evidence="16" id="KW-1185">Reference proteome</keyword>
<dbReference type="Proteomes" id="UP001373496">
    <property type="component" value="Unassembled WGS sequence"/>
</dbReference>
<keyword evidence="9" id="KW-0862">Zinc</keyword>
<protein>
    <recommendedName>
        <fullName evidence="5">Aminopeptidase N</fullName>
        <ecNumber evidence="4">3.4.11.2</ecNumber>
    </recommendedName>
    <alternativeName>
        <fullName evidence="11">Alanine aminopeptidase</fullName>
    </alternativeName>
    <alternativeName>
        <fullName evidence="12">Lysyl aminopeptidase</fullName>
    </alternativeName>
</protein>
<dbReference type="PROSITE" id="PS51257">
    <property type="entry name" value="PROKAR_LIPOPROTEIN"/>
    <property type="match status" value="1"/>
</dbReference>
<evidence type="ECO:0000256" key="1">
    <source>
        <dbReference type="ARBA" id="ARBA00000098"/>
    </source>
</evidence>
<evidence type="ECO:0000256" key="6">
    <source>
        <dbReference type="ARBA" id="ARBA00022670"/>
    </source>
</evidence>
<evidence type="ECO:0000256" key="12">
    <source>
        <dbReference type="ARBA" id="ARBA00031533"/>
    </source>
</evidence>
<evidence type="ECO:0000256" key="5">
    <source>
        <dbReference type="ARBA" id="ARBA00015611"/>
    </source>
</evidence>
<dbReference type="InterPro" id="IPR042097">
    <property type="entry name" value="Aminopeptidase_N-like_N_sf"/>
</dbReference>
<dbReference type="SUPFAM" id="SSF63737">
    <property type="entry name" value="Leukotriene A4 hydrolase N-terminal domain"/>
    <property type="match status" value="1"/>
</dbReference>
<proteinExistence type="inferred from homology"/>
<dbReference type="RefSeq" id="WP_336391781.1">
    <property type="nucleotide sequence ID" value="NZ_JBAPLV010000002.1"/>
</dbReference>
<evidence type="ECO:0000256" key="3">
    <source>
        <dbReference type="ARBA" id="ARBA00010136"/>
    </source>
</evidence>
<dbReference type="PANTHER" id="PTHR11533:SF297">
    <property type="entry name" value="AMINOPEPTIDASE N"/>
    <property type="match status" value="1"/>
</dbReference>
<evidence type="ECO:0000256" key="4">
    <source>
        <dbReference type="ARBA" id="ARBA00012564"/>
    </source>
</evidence>
<sequence length="470" mass="49888">MPRRRPLVIVGTVLLLAACGTTGLRELPVVGATGIGDPYYPGDGNGGYDVDRYDLVVGYDPGTDELTGTATITARTTGTPLSSFSLDLVGLEVAAVQVDGTDVQVSRDDDELVVYPGQVVVDGDFTVRVEYSGVPEPVEDGPGESGVVTTDDGVLVVGQPDVAATWFPVNDHPSDAAAVQLSVTVPEDLVAVSNGELVDRGDPVDGERTWVWRSDQPMAPYLVTLAVGDFDLTEREVDGITYRDAVAAGLSDRRAQNARAALDQQPAILDFLAGVFGSPYPFTEAGGIVTASSLGFALETQTRPIYAQDFFGSASGAELVVVHELAHQWTGDDLRLDRWRDIWLNEGFATYAEWAWTEDQGGPTVADQLADITAIPDDDPFWEQAIGDPGAASDELFSEAVYLRGGALLAALRAEVGDDDFAELLSRWTTDRAGQAVTTGEFTDLADEVSGTDLGGFFDAWLGAGKPPGY</sequence>
<evidence type="ECO:0000259" key="14">
    <source>
        <dbReference type="Pfam" id="PF17900"/>
    </source>
</evidence>
<evidence type="ECO:0000256" key="11">
    <source>
        <dbReference type="ARBA" id="ARBA00029811"/>
    </source>
</evidence>
<dbReference type="InterPro" id="IPR014782">
    <property type="entry name" value="Peptidase_M1_dom"/>
</dbReference>
<dbReference type="PANTHER" id="PTHR11533">
    <property type="entry name" value="PROTEASE M1 ZINC METALLOPROTEASE"/>
    <property type="match status" value="1"/>
</dbReference>
<evidence type="ECO:0000256" key="10">
    <source>
        <dbReference type="ARBA" id="ARBA00023049"/>
    </source>
</evidence>
<keyword evidence="8 15" id="KW-0378">Hydrolase</keyword>
<dbReference type="InterPro" id="IPR050344">
    <property type="entry name" value="Peptidase_M1_aminopeptidases"/>
</dbReference>
<dbReference type="Gene3D" id="2.60.40.1730">
    <property type="entry name" value="tricorn interacting facor f3 domain"/>
    <property type="match status" value="1"/>
</dbReference>
<feature type="domain" description="Aminopeptidase N-like N-terminal" evidence="14">
    <location>
        <begin position="52"/>
        <end position="222"/>
    </location>
</feature>
<accession>A0ABU8E156</accession>
<dbReference type="Gene3D" id="1.10.390.10">
    <property type="entry name" value="Neutral Protease Domain 2"/>
    <property type="match status" value="1"/>
</dbReference>
<dbReference type="GO" id="GO:0004177">
    <property type="term" value="F:aminopeptidase activity"/>
    <property type="evidence" value="ECO:0007669"/>
    <property type="project" value="UniProtKB-KW"/>
</dbReference>
<dbReference type="PRINTS" id="PR00756">
    <property type="entry name" value="ALADIPTASE"/>
</dbReference>
<dbReference type="EMBL" id="JBAPLV010000002">
    <property type="protein sequence ID" value="MEI4277376.1"/>
    <property type="molecule type" value="Genomic_DNA"/>
</dbReference>
<dbReference type="InterPro" id="IPR045357">
    <property type="entry name" value="Aminopeptidase_N-like_N"/>
</dbReference>
<reference evidence="15 16" key="1">
    <citation type="submission" date="2024-03" db="EMBL/GenBank/DDBJ databases">
        <title>Draft genome sequence of Klenkia terrae.</title>
        <authorList>
            <person name="Duangmal K."/>
            <person name="Chantavorakit T."/>
        </authorList>
    </citation>
    <scope>NUCLEOTIDE SEQUENCE [LARGE SCALE GENOMIC DNA]</scope>
    <source>
        <strain evidence="15 16">JCM 17786</strain>
    </source>
</reference>
<keyword evidence="15" id="KW-0031">Aminopeptidase</keyword>
<keyword evidence="10" id="KW-0482">Metalloprotease</keyword>
<evidence type="ECO:0000256" key="2">
    <source>
        <dbReference type="ARBA" id="ARBA00001947"/>
    </source>
</evidence>
<dbReference type="Pfam" id="PF01433">
    <property type="entry name" value="Peptidase_M1"/>
    <property type="match status" value="1"/>
</dbReference>
<gene>
    <name evidence="15" type="ORF">UXQ13_02770</name>
</gene>
<comment type="cofactor">
    <cofactor evidence="2">
        <name>Zn(2+)</name>
        <dbReference type="ChEBI" id="CHEBI:29105"/>
    </cofactor>
</comment>
<dbReference type="EC" id="3.4.11.2" evidence="4"/>
<evidence type="ECO:0000256" key="8">
    <source>
        <dbReference type="ARBA" id="ARBA00022801"/>
    </source>
</evidence>
<evidence type="ECO:0000313" key="15">
    <source>
        <dbReference type="EMBL" id="MEI4277376.1"/>
    </source>
</evidence>
<comment type="similarity">
    <text evidence="3">Belongs to the peptidase M1 family.</text>
</comment>
<evidence type="ECO:0000259" key="13">
    <source>
        <dbReference type="Pfam" id="PF01433"/>
    </source>
</evidence>
<dbReference type="Pfam" id="PF17900">
    <property type="entry name" value="Peptidase_M1_N"/>
    <property type="match status" value="1"/>
</dbReference>